<evidence type="ECO:0000313" key="1">
    <source>
        <dbReference type="EMBL" id="KAG5579582.1"/>
    </source>
</evidence>
<gene>
    <name evidence="1" type="ORF">H5410_050209</name>
</gene>
<dbReference type="EMBL" id="JACXVP010000010">
    <property type="protein sequence ID" value="KAG5579582.1"/>
    <property type="molecule type" value="Genomic_DNA"/>
</dbReference>
<name>A0A9J5WXA8_SOLCO</name>
<keyword evidence="2" id="KW-1185">Reference proteome</keyword>
<organism evidence="1 2">
    <name type="scientific">Solanum commersonii</name>
    <name type="common">Commerson's wild potato</name>
    <name type="synonym">Commerson's nightshade</name>
    <dbReference type="NCBI Taxonomy" id="4109"/>
    <lineage>
        <taxon>Eukaryota</taxon>
        <taxon>Viridiplantae</taxon>
        <taxon>Streptophyta</taxon>
        <taxon>Embryophyta</taxon>
        <taxon>Tracheophyta</taxon>
        <taxon>Spermatophyta</taxon>
        <taxon>Magnoliopsida</taxon>
        <taxon>eudicotyledons</taxon>
        <taxon>Gunneridae</taxon>
        <taxon>Pentapetalae</taxon>
        <taxon>asterids</taxon>
        <taxon>lamiids</taxon>
        <taxon>Solanales</taxon>
        <taxon>Solanaceae</taxon>
        <taxon>Solanoideae</taxon>
        <taxon>Solaneae</taxon>
        <taxon>Solanum</taxon>
    </lineage>
</organism>
<dbReference type="Proteomes" id="UP000824120">
    <property type="component" value="Chromosome 10"/>
</dbReference>
<accession>A0A9J5WXA8</accession>
<evidence type="ECO:0000313" key="2">
    <source>
        <dbReference type="Proteomes" id="UP000824120"/>
    </source>
</evidence>
<sequence>MEGQSHQATRDCSEILRKYRQNRYEVVDYINKRNIQNCNNYGSIKPLKYSMKVWEKNDRDRVEEGCDHLRESNLNLC</sequence>
<reference evidence="1 2" key="1">
    <citation type="submission" date="2020-09" db="EMBL/GenBank/DDBJ databases">
        <title>De no assembly of potato wild relative species, Solanum commersonii.</title>
        <authorList>
            <person name="Cho K."/>
        </authorList>
    </citation>
    <scope>NUCLEOTIDE SEQUENCE [LARGE SCALE GENOMIC DNA]</scope>
    <source>
        <strain evidence="1">LZ3.2</strain>
        <tissue evidence="1">Leaf</tissue>
    </source>
</reference>
<proteinExistence type="predicted"/>
<comment type="caution">
    <text evidence="1">The sequence shown here is derived from an EMBL/GenBank/DDBJ whole genome shotgun (WGS) entry which is preliminary data.</text>
</comment>
<dbReference type="AlphaFoldDB" id="A0A9J5WXA8"/>
<protein>
    <submittedName>
        <fullName evidence="1">Uncharacterized protein</fullName>
    </submittedName>
</protein>